<feature type="compositionally biased region" description="Pro residues" evidence="1">
    <location>
        <begin position="335"/>
        <end position="346"/>
    </location>
</feature>
<keyword evidence="4" id="KW-1185">Reference proteome</keyword>
<reference evidence="3" key="1">
    <citation type="submission" date="2021-01" db="EMBL/GenBank/DDBJ databases">
        <title>Whole genome shotgun sequence of Sinosporangium siamense NBRC 109515.</title>
        <authorList>
            <person name="Komaki H."/>
            <person name="Tamura T."/>
        </authorList>
    </citation>
    <scope>NUCLEOTIDE SEQUENCE</scope>
    <source>
        <strain evidence="3">NBRC 109515</strain>
    </source>
</reference>
<dbReference type="InterPro" id="IPR045782">
    <property type="entry name" value="TrbL_3"/>
</dbReference>
<proteinExistence type="predicted"/>
<feature type="region of interest" description="Disordered" evidence="1">
    <location>
        <begin position="307"/>
        <end position="365"/>
    </location>
</feature>
<dbReference type="Proteomes" id="UP000606172">
    <property type="component" value="Unassembled WGS sequence"/>
</dbReference>
<dbReference type="Pfam" id="PF19590">
    <property type="entry name" value="TrbL_3"/>
    <property type="match status" value="1"/>
</dbReference>
<keyword evidence="2" id="KW-0472">Membrane</keyword>
<feature type="transmembrane region" description="Helical" evidence="2">
    <location>
        <begin position="137"/>
        <end position="158"/>
    </location>
</feature>
<dbReference type="AlphaFoldDB" id="A0A919RN89"/>
<feature type="transmembrane region" description="Helical" evidence="2">
    <location>
        <begin position="45"/>
        <end position="65"/>
    </location>
</feature>
<keyword evidence="2" id="KW-0812">Transmembrane</keyword>
<feature type="compositionally biased region" description="Pro residues" evidence="1">
    <location>
        <begin position="373"/>
        <end position="383"/>
    </location>
</feature>
<evidence type="ECO:0000313" key="3">
    <source>
        <dbReference type="EMBL" id="GII96297.1"/>
    </source>
</evidence>
<evidence type="ECO:0008006" key="5">
    <source>
        <dbReference type="Google" id="ProtNLM"/>
    </source>
</evidence>
<feature type="transmembrane region" description="Helical" evidence="2">
    <location>
        <begin position="245"/>
        <end position="265"/>
    </location>
</feature>
<feature type="compositionally biased region" description="Pro residues" evidence="1">
    <location>
        <begin position="404"/>
        <end position="425"/>
    </location>
</feature>
<name>A0A919RN89_9ACTN</name>
<feature type="transmembrane region" description="Helical" evidence="2">
    <location>
        <begin position="165"/>
        <end position="183"/>
    </location>
</feature>
<accession>A0A919RN89</accession>
<dbReference type="EMBL" id="BOOW01000043">
    <property type="protein sequence ID" value="GII96297.1"/>
    <property type="molecule type" value="Genomic_DNA"/>
</dbReference>
<feature type="compositionally biased region" description="Polar residues" evidence="1">
    <location>
        <begin position="348"/>
        <end position="362"/>
    </location>
</feature>
<feature type="region of interest" description="Disordered" evidence="1">
    <location>
        <begin position="371"/>
        <end position="390"/>
    </location>
</feature>
<evidence type="ECO:0000313" key="4">
    <source>
        <dbReference type="Proteomes" id="UP000606172"/>
    </source>
</evidence>
<comment type="caution">
    <text evidence="3">The sequence shown here is derived from an EMBL/GenBank/DDBJ whole genome shotgun (WGS) entry which is preliminary data.</text>
</comment>
<protein>
    <recommendedName>
        <fullName evidence="5">TrbL/VirB6 plasmid conjugal transfer protein</fullName>
    </recommendedName>
</protein>
<sequence>MNGWFTNLVTEAINPVFVMVGRTLLSAPPPSALSRVRELSGHVRLVANALLVLMVLAGGVIVMAYGSVQTSTTAREVTPRLVVATITLNTSLPLCQYAIDLANALVEALLGAGVNGERAGNLLAGRVATLIGDPKNILLFLVVLVGAAVLMAVLLAFIAVLRIALLLFLIIAAPMALLCHALPQTEGVARLWWRAFAGLLIMQVLQALVLILAFKVFLTDSFDAFGSTRTGNPSLAAVQPTASRAVDALILIGLFYVLIKIPGWVTRTVWQQAQPQLLKRLIKAVIVYKTLGAASGAFGKALGRRRYGTAVRRTSAHRSRPPRPGGGPAGHAPGNRPPAPRGPKPVTPTASATQKPPASSRPQAPRQLALPFPVTPAAPPPPSQSATARQGRQLALPFPVTRVPRPPTPAPPPPADRPWIRPRPPYVQDRLPGMPTRAPRPGQLRLRLDPPPRRTPRRRQEGR</sequence>
<feature type="transmembrane region" description="Helical" evidence="2">
    <location>
        <begin position="195"/>
        <end position="218"/>
    </location>
</feature>
<evidence type="ECO:0000256" key="2">
    <source>
        <dbReference type="SAM" id="Phobius"/>
    </source>
</evidence>
<evidence type="ECO:0000256" key="1">
    <source>
        <dbReference type="SAM" id="MobiDB-lite"/>
    </source>
</evidence>
<feature type="region of interest" description="Disordered" evidence="1">
    <location>
        <begin position="397"/>
        <end position="463"/>
    </location>
</feature>
<feature type="compositionally biased region" description="Basic and acidic residues" evidence="1">
    <location>
        <begin position="446"/>
        <end position="463"/>
    </location>
</feature>
<gene>
    <name evidence="3" type="ORF">Ssi02_65280</name>
</gene>
<organism evidence="3 4">
    <name type="scientific">Sinosporangium siamense</name>
    <dbReference type="NCBI Taxonomy" id="1367973"/>
    <lineage>
        <taxon>Bacteria</taxon>
        <taxon>Bacillati</taxon>
        <taxon>Actinomycetota</taxon>
        <taxon>Actinomycetes</taxon>
        <taxon>Streptosporangiales</taxon>
        <taxon>Streptosporangiaceae</taxon>
        <taxon>Sinosporangium</taxon>
    </lineage>
</organism>
<dbReference type="RefSeq" id="WP_204031302.1">
    <property type="nucleotide sequence ID" value="NZ_BOOW01000043.1"/>
</dbReference>
<keyword evidence="2" id="KW-1133">Transmembrane helix</keyword>